<keyword evidence="3" id="KW-1185">Reference proteome</keyword>
<keyword evidence="1" id="KW-0812">Transmembrane</keyword>
<protein>
    <recommendedName>
        <fullName evidence="4">Exosortase K</fullName>
    </recommendedName>
</protein>
<feature type="transmembrane region" description="Helical" evidence="1">
    <location>
        <begin position="133"/>
        <end position="154"/>
    </location>
</feature>
<organism evidence="2 3">
    <name type="scientific">Hymenobacter citatus</name>
    <dbReference type="NCBI Taxonomy" id="2763506"/>
    <lineage>
        <taxon>Bacteria</taxon>
        <taxon>Pseudomonadati</taxon>
        <taxon>Bacteroidota</taxon>
        <taxon>Cytophagia</taxon>
        <taxon>Cytophagales</taxon>
        <taxon>Hymenobacteraceae</taxon>
        <taxon>Hymenobacter</taxon>
    </lineage>
</organism>
<evidence type="ECO:0000313" key="2">
    <source>
        <dbReference type="EMBL" id="MBC6609320.1"/>
    </source>
</evidence>
<reference evidence="2 3" key="1">
    <citation type="submission" date="2020-08" db="EMBL/GenBank/DDBJ databases">
        <title>Hymenobacter sp.</title>
        <authorList>
            <person name="Kim M.K."/>
        </authorList>
    </citation>
    <scope>NUCLEOTIDE SEQUENCE [LARGE SCALE GENOMIC DNA]</scope>
    <source>
        <strain evidence="2 3">BT507</strain>
    </source>
</reference>
<feature type="transmembrane region" description="Helical" evidence="1">
    <location>
        <begin position="9"/>
        <end position="28"/>
    </location>
</feature>
<gene>
    <name evidence="2" type="ORF">H8B15_00180</name>
</gene>
<dbReference type="RefSeq" id="WP_187317647.1">
    <property type="nucleotide sequence ID" value="NZ_JACSCY010000001.1"/>
</dbReference>
<sequence>MSISAPRTLLRWGGVVLLVLFLFCLTWYTEEFYASLTPAWERLLAAIGIGSAMQHDEAALHLMNRTRSVPVAGLYAVLYLAACLALVRLLLVSAQQWRLAMLFYAVAGGSGILLLLVGKLLALPAAYALSSQIIHFILSPVAVIMLVPVLRWYAPIAPAESTQ</sequence>
<dbReference type="NCBIfam" id="NF046082">
    <property type="entry name" value="assoc_w_XrtX"/>
    <property type="match status" value="1"/>
</dbReference>
<keyword evidence="1" id="KW-0472">Membrane</keyword>
<dbReference type="Proteomes" id="UP000622017">
    <property type="component" value="Unassembled WGS sequence"/>
</dbReference>
<dbReference type="EMBL" id="JACSCY010000001">
    <property type="protein sequence ID" value="MBC6609320.1"/>
    <property type="molecule type" value="Genomic_DNA"/>
</dbReference>
<name>A0ABR7ME04_9BACT</name>
<feature type="transmembrane region" description="Helical" evidence="1">
    <location>
        <begin position="103"/>
        <end position="127"/>
    </location>
</feature>
<keyword evidence="1" id="KW-1133">Transmembrane helix</keyword>
<feature type="transmembrane region" description="Helical" evidence="1">
    <location>
        <begin position="72"/>
        <end position="91"/>
    </location>
</feature>
<evidence type="ECO:0008006" key="4">
    <source>
        <dbReference type="Google" id="ProtNLM"/>
    </source>
</evidence>
<proteinExistence type="predicted"/>
<evidence type="ECO:0000256" key="1">
    <source>
        <dbReference type="SAM" id="Phobius"/>
    </source>
</evidence>
<comment type="caution">
    <text evidence="2">The sequence shown here is derived from an EMBL/GenBank/DDBJ whole genome shotgun (WGS) entry which is preliminary data.</text>
</comment>
<evidence type="ECO:0000313" key="3">
    <source>
        <dbReference type="Proteomes" id="UP000622017"/>
    </source>
</evidence>
<accession>A0ABR7ME04</accession>